<proteinExistence type="predicted"/>
<dbReference type="InterPro" id="IPR003788">
    <property type="entry name" value="NDUFAF7"/>
</dbReference>
<dbReference type="InterPro" id="IPR029063">
    <property type="entry name" value="SAM-dependent_MTases_sf"/>
</dbReference>
<name>A0ABS3F5J9_9PROT</name>
<evidence type="ECO:0000313" key="4">
    <source>
        <dbReference type="Proteomes" id="UP000664761"/>
    </source>
</evidence>
<organism evidence="3 4">
    <name type="scientific">Sneathiella sedimenti</name>
    <dbReference type="NCBI Taxonomy" id="2816034"/>
    <lineage>
        <taxon>Bacteria</taxon>
        <taxon>Pseudomonadati</taxon>
        <taxon>Pseudomonadota</taxon>
        <taxon>Alphaproteobacteria</taxon>
        <taxon>Sneathiellales</taxon>
        <taxon>Sneathiellaceae</taxon>
        <taxon>Sneathiella</taxon>
    </lineage>
</organism>
<accession>A0ABS3F5J9</accession>
<keyword evidence="1 3" id="KW-0489">Methyltransferase</keyword>
<dbReference type="EMBL" id="JAFLNC010000002">
    <property type="protein sequence ID" value="MBO0333684.1"/>
    <property type="molecule type" value="Genomic_DNA"/>
</dbReference>
<dbReference type="InterPro" id="IPR038375">
    <property type="entry name" value="NDUFAF7_sf"/>
</dbReference>
<reference evidence="3 4" key="1">
    <citation type="submission" date="2021-03" db="EMBL/GenBank/DDBJ databases">
        <title>Sneathiella sp. CAU 1612 isolated from Kang Won-do.</title>
        <authorList>
            <person name="Kim W."/>
        </authorList>
    </citation>
    <scope>NUCLEOTIDE SEQUENCE [LARGE SCALE GENOMIC DNA]</scope>
    <source>
        <strain evidence="3 4">CAU 1612</strain>
    </source>
</reference>
<dbReference type="Proteomes" id="UP000664761">
    <property type="component" value="Unassembled WGS sequence"/>
</dbReference>
<gene>
    <name evidence="3" type="ORF">J0X12_08670</name>
</gene>
<dbReference type="GO" id="GO:0032259">
    <property type="term" value="P:methylation"/>
    <property type="evidence" value="ECO:0007669"/>
    <property type="project" value="UniProtKB-KW"/>
</dbReference>
<protein>
    <submittedName>
        <fullName evidence="3">SAM-dependent methyltransferase</fullName>
    </submittedName>
</protein>
<dbReference type="RefSeq" id="WP_207044345.1">
    <property type="nucleotide sequence ID" value="NZ_JAFLNC010000002.1"/>
</dbReference>
<comment type="caution">
    <text evidence="3">The sequence shown here is derived from an EMBL/GenBank/DDBJ whole genome shotgun (WGS) entry which is preliminary data.</text>
</comment>
<evidence type="ECO:0000313" key="3">
    <source>
        <dbReference type="EMBL" id="MBO0333684.1"/>
    </source>
</evidence>
<dbReference type="Pfam" id="PF02636">
    <property type="entry name" value="Methyltransf_28"/>
    <property type="match status" value="1"/>
</dbReference>
<keyword evidence="2" id="KW-0808">Transferase</keyword>
<dbReference type="SUPFAM" id="SSF53335">
    <property type="entry name" value="S-adenosyl-L-methionine-dependent methyltransferases"/>
    <property type="match status" value="1"/>
</dbReference>
<dbReference type="GO" id="GO:0008168">
    <property type="term" value="F:methyltransferase activity"/>
    <property type="evidence" value="ECO:0007669"/>
    <property type="project" value="UniProtKB-KW"/>
</dbReference>
<evidence type="ECO:0000256" key="2">
    <source>
        <dbReference type="ARBA" id="ARBA00022679"/>
    </source>
</evidence>
<sequence length="526" mass="59594">MTVDETFENYVPLSQSPVWDLLRSYYDILGVDAWAPGRVPDYVTTNPFIARAYAKVIRGFLEDFGQGRSDRARREPHYIVELGAGPGRFSHGFLRHFFSPEEQAANCRQHIVYVMTDVCEANIEFWRQHPQLKPFVDQGVLDFAYFDVLKDDPIRLLISGRKITPGGLSNPLAVIANYVIDSLPHDFYTVRDNQLFERRVCHRIETDSDDIAEIVRATRFDYHEQPTTADIYEHEDWNRLLEKYRKMTGELHISLPVGGFRMIDRLQQLTTGPMFLLSGDFGVSDLLALSELPPRKVPTNGTFNLHVNYHAISQYVDRKKGQYLTPGHAKSSLEMAGVLMNRGRRKARHLTYQFDTHIRDFGPDEYFMLKKIAEENFAGLSLPQCLALLRMSYGDIKMFRGCAETLRKTLPMAGALQKQSVVEALKKVDEAHFRGGSALDPAIPIILLMLEAGDVEGALDVVDRNRQFLEATTEGTLLAAEILWLAGRAGDARDPLKNLLRREPGHREAQVLLDRIADNAEASGTA</sequence>
<keyword evidence="4" id="KW-1185">Reference proteome</keyword>
<dbReference type="Gene3D" id="3.40.50.12710">
    <property type="match status" value="1"/>
</dbReference>
<evidence type="ECO:0000256" key="1">
    <source>
        <dbReference type="ARBA" id="ARBA00022603"/>
    </source>
</evidence>